<evidence type="ECO:0000313" key="3">
    <source>
        <dbReference type="Proteomes" id="UP000242525"/>
    </source>
</evidence>
<accession>A0A0J9XD23</accession>
<feature type="transmembrane region" description="Helical" evidence="1">
    <location>
        <begin position="157"/>
        <end position="180"/>
    </location>
</feature>
<sequence>MIGLIIVVGFYSLIYLSSMIISFILYLPGTPGSSLKSTMYLARLDLSPNIINERSTENTLYSNPSADTFWIYPTSYCARVPTDEDNKFSILCSNYSSTYKFNYYDQFPLANEHCKKSEFSTFNRDSTVFTNCLLAFVIFNCLWVIWIALFGPWSLELMMVLMGVTLVARFILIILIAAFLKRPQSQFRRLSELCFNGQIDVSGPTAAYKGLVYFLLALTILEWCIGFGVGSE</sequence>
<dbReference type="AlphaFoldDB" id="A0A0J9XD23"/>
<name>A0A0J9XD23_GEOCN</name>
<keyword evidence="3" id="KW-1185">Reference proteome</keyword>
<evidence type="ECO:0000256" key="1">
    <source>
        <dbReference type="SAM" id="Phobius"/>
    </source>
</evidence>
<proteinExistence type="predicted"/>
<feature type="transmembrane region" description="Helical" evidence="1">
    <location>
        <begin position="6"/>
        <end position="27"/>
    </location>
</feature>
<keyword evidence="1" id="KW-0812">Transmembrane</keyword>
<comment type="caution">
    <text evidence="2">The sequence shown here is derived from an EMBL/GenBank/DDBJ whole genome shotgun (WGS) entry which is preliminary data.</text>
</comment>
<protein>
    <submittedName>
        <fullName evidence="2">Uncharacterized protein</fullName>
    </submittedName>
</protein>
<feature type="transmembrane region" description="Helical" evidence="1">
    <location>
        <begin position="211"/>
        <end position="230"/>
    </location>
</feature>
<dbReference type="Proteomes" id="UP000242525">
    <property type="component" value="Unassembled WGS sequence"/>
</dbReference>
<dbReference type="EMBL" id="CCBN010000010">
    <property type="protein sequence ID" value="CDO55227.1"/>
    <property type="molecule type" value="Genomic_DNA"/>
</dbReference>
<keyword evidence="1" id="KW-0472">Membrane</keyword>
<gene>
    <name evidence="2" type="ORF">BN980_GECA10s03447g</name>
</gene>
<evidence type="ECO:0000313" key="2">
    <source>
        <dbReference type="EMBL" id="CDO55227.1"/>
    </source>
</evidence>
<feature type="transmembrane region" description="Helical" evidence="1">
    <location>
        <begin position="128"/>
        <end position="151"/>
    </location>
</feature>
<reference evidence="2" key="1">
    <citation type="submission" date="2014-03" db="EMBL/GenBank/DDBJ databases">
        <authorList>
            <person name="Casaregola S."/>
        </authorList>
    </citation>
    <scope>NUCLEOTIDE SEQUENCE [LARGE SCALE GENOMIC DNA]</scope>
    <source>
        <strain evidence="2">CLIB 918</strain>
    </source>
</reference>
<keyword evidence="1" id="KW-1133">Transmembrane helix</keyword>
<organism evidence="2 3">
    <name type="scientific">Geotrichum candidum</name>
    <name type="common">Oospora lactis</name>
    <name type="synonym">Dipodascus geotrichum</name>
    <dbReference type="NCBI Taxonomy" id="1173061"/>
    <lineage>
        <taxon>Eukaryota</taxon>
        <taxon>Fungi</taxon>
        <taxon>Dikarya</taxon>
        <taxon>Ascomycota</taxon>
        <taxon>Saccharomycotina</taxon>
        <taxon>Dipodascomycetes</taxon>
        <taxon>Dipodascales</taxon>
        <taxon>Dipodascaceae</taxon>
        <taxon>Geotrichum</taxon>
    </lineage>
</organism>